<evidence type="ECO:0000313" key="3">
    <source>
        <dbReference type="Proteomes" id="UP000694845"/>
    </source>
</evidence>
<dbReference type="SUPFAM" id="SSF54001">
    <property type="entry name" value="Cysteine proteinases"/>
    <property type="match status" value="1"/>
</dbReference>
<dbReference type="PANTHER" id="PTHR12135:SF0">
    <property type="entry name" value="DNA REPAIR PROTEIN COMPLEMENTING XP-C CELLS"/>
    <property type="match status" value="1"/>
</dbReference>
<accession>A0A8B7Z981</accession>
<dbReference type="GO" id="GO:0000111">
    <property type="term" value="C:nucleotide-excision repair factor 2 complex"/>
    <property type="evidence" value="ECO:0007669"/>
    <property type="project" value="TreeGrafter"/>
</dbReference>
<dbReference type="Proteomes" id="UP000694845">
    <property type="component" value="Unplaced"/>
</dbReference>
<dbReference type="Gene3D" id="3.90.260.10">
    <property type="entry name" value="Transglutaminase-like"/>
    <property type="match status" value="1"/>
</dbReference>
<dbReference type="OrthoDB" id="300780at2759"/>
<evidence type="ECO:0000256" key="1">
    <source>
        <dbReference type="SAM" id="MobiDB-lite"/>
    </source>
</evidence>
<dbReference type="KEGG" id="aplc:110985000"/>
<dbReference type="GeneID" id="110985000"/>
<gene>
    <name evidence="4" type="primary">LOC110985000</name>
</gene>
<dbReference type="InterPro" id="IPR018326">
    <property type="entry name" value="Rad4_beta-hairpin_dom1"/>
</dbReference>
<dbReference type="PANTHER" id="PTHR12135">
    <property type="entry name" value="DNA REPAIR PROTEIN XP-C / RAD4"/>
    <property type="match status" value="1"/>
</dbReference>
<dbReference type="SMART" id="SM01030">
    <property type="entry name" value="BHD_1"/>
    <property type="match status" value="1"/>
</dbReference>
<name>A0A8B7Z981_ACAPL</name>
<dbReference type="InterPro" id="IPR018325">
    <property type="entry name" value="Rad4/PNGase_transGLS-fold"/>
</dbReference>
<dbReference type="GO" id="GO:0003684">
    <property type="term" value="F:damaged DNA binding"/>
    <property type="evidence" value="ECO:0007669"/>
    <property type="project" value="InterPro"/>
</dbReference>
<dbReference type="GO" id="GO:0003697">
    <property type="term" value="F:single-stranded DNA binding"/>
    <property type="evidence" value="ECO:0007669"/>
    <property type="project" value="TreeGrafter"/>
</dbReference>
<protein>
    <submittedName>
        <fullName evidence="4">DNA repair protein complementing XP-C cells-like</fullName>
    </submittedName>
</protein>
<feature type="compositionally biased region" description="Basic residues" evidence="1">
    <location>
        <begin position="158"/>
        <end position="167"/>
    </location>
</feature>
<dbReference type="GO" id="GO:0005737">
    <property type="term" value="C:cytoplasm"/>
    <property type="evidence" value="ECO:0007669"/>
    <property type="project" value="TreeGrafter"/>
</dbReference>
<dbReference type="GO" id="GO:0006298">
    <property type="term" value="P:mismatch repair"/>
    <property type="evidence" value="ECO:0007669"/>
    <property type="project" value="TreeGrafter"/>
</dbReference>
<dbReference type="Pfam" id="PF03835">
    <property type="entry name" value="Rad4"/>
    <property type="match status" value="1"/>
</dbReference>
<dbReference type="GO" id="GO:0006289">
    <property type="term" value="P:nucleotide-excision repair"/>
    <property type="evidence" value="ECO:0007669"/>
    <property type="project" value="InterPro"/>
</dbReference>
<dbReference type="InterPro" id="IPR036985">
    <property type="entry name" value="Transglutaminase-like_sf"/>
</dbReference>
<feature type="region of interest" description="Disordered" evidence="1">
    <location>
        <begin position="116"/>
        <end position="169"/>
    </location>
</feature>
<dbReference type="InterPro" id="IPR004583">
    <property type="entry name" value="DNA_repair_Rad4"/>
</dbReference>
<feature type="domain" description="Rad4 beta-hairpin" evidence="2">
    <location>
        <begin position="346"/>
        <end position="398"/>
    </location>
</feature>
<dbReference type="Pfam" id="PF10403">
    <property type="entry name" value="BHD_1"/>
    <property type="match status" value="1"/>
</dbReference>
<dbReference type="AlphaFoldDB" id="A0A8B7Z981"/>
<dbReference type="RefSeq" id="XP_022101365.1">
    <property type="nucleotide sequence ID" value="XM_022245673.1"/>
</dbReference>
<dbReference type="Gene3D" id="2.20.20.110">
    <property type="entry name" value="Rad4, beta-hairpin domain BHD1"/>
    <property type="match status" value="1"/>
</dbReference>
<evidence type="ECO:0000313" key="4">
    <source>
        <dbReference type="RefSeq" id="XP_022101365.1"/>
    </source>
</evidence>
<dbReference type="GO" id="GO:0071942">
    <property type="term" value="C:XPC complex"/>
    <property type="evidence" value="ECO:0007669"/>
    <property type="project" value="TreeGrafter"/>
</dbReference>
<reference evidence="4" key="1">
    <citation type="submission" date="2025-08" db="UniProtKB">
        <authorList>
            <consortium name="RefSeq"/>
        </authorList>
    </citation>
    <scope>IDENTIFICATION</scope>
</reference>
<dbReference type="InterPro" id="IPR038765">
    <property type="entry name" value="Papain-like_cys_pep_sf"/>
</dbReference>
<evidence type="ECO:0000259" key="2">
    <source>
        <dbReference type="SMART" id="SM01030"/>
    </source>
</evidence>
<keyword evidence="3" id="KW-1185">Reference proteome</keyword>
<dbReference type="FunFam" id="2.20.20.110:FF:000001">
    <property type="entry name" value="DNA repair protein complementing XP-C cells"/>
    <property type="match status" value="1"/>
</dbReference>
<proteinExistence type="predicted"/>
<sequence>MCNNAEVQARALSQVPIHLVPRMPSLGTRTFELNWLLDVIEWFRATYFVNEHPSSDSATPIDALCSCIEKMSASKEQDQIHVCLTTFRALGLQARLIESLQPITVKYTAPSKVCSERASLQPHPQKQERISGVPTSKRSDKGKRKLLNTNSKSNSREQKRKWRRKRSRINDEIHKMKTRSCESTGKTWKIPEKSPYLDSEEDVQPKAEVLTEEFSSKRKVTNRNIVSSDSENDYRVLPSERRVCNSWIEVYSSKEKKWICVDFARGLINRPDLCEQNATKPICYVVAIDNENSVKDVTKRYASKWMYGTEKLRVHLNWWEATLKPYYTKLITRDKEEDDQLQKQLQDKPLPTSISEYKNHHLYVLKRHLLKYEALYPESATIMGYCRGEAVYSRDCVHTVSFY</sequence>
<organism evidence="3 4">
    <name type="scientific">Acanthaster planci</name>
    <name type="common">Crown-of-thorns starfish</name>
    <dbReference type="NCBI Taxonomy" id="133434"/>
    <lineage>
        <taxon>Eukaryota</taxon>
        <taxon>Metazoa</taxon>
        <taxon>Echinodermata</taxon>
        <taxon>Eleutherozoa</taxon>
        <taxon>Asterozoa</taxon>
        <taxon>Asteroidea</taxon>
        <taxon>Valvatacea</taxon>
        <taxon>Valvatida</taxon>
        <taxon>Acanthasteridae</taxon>
        <taxon>Acanthaster</taxon>
    </lineage>
</organism>